<evidence type="ECO:0000259" key="10">
    <source>
        <dbReference type="Pfam" id="PF00155"/>
    </source>
</evidence>
<evidence type="ECO:0000256" key="3">
    <source>
        <dbReference type="ARBA" id="ARBA00004953"/>
    </source>
</evidence>
<comment type="cofactor">
    <cofactor evidence="1">
        <name>pyridoxal 5'-phosphate</name>
        <dbReference type="ChEBI" id="CHEBI:597326"/>
    </cofactor>
</comment>
<keyword evidence="6" id="KW-0663">Pyridoxal phosphate</keyword>
<dbReference type="Pfam" id="PF00155">
    <property type="entry name" value="Aminotran_1_2"/>
    <property type="match status" value="1"/>
</dbReference>
<keyword evidence="5" id="KW-0169">Cobalamin biosynthesis</keyword>
<dbReference type="HOGENOM" id="CLU_017584_3_4_5"/>
<comment type="pathway">
    <text evidence="3">Cofactor biosynthesis; adenosylcobalamin biosynthesis.</text>
</comment>
<dbReference type="KEGG" id="rru:Rru_A2651"/>
<dbReference type="EMBL" id="CP000230">
    <property type="protein sequence ID" value="ABC23448.1"/>
    <property type="molecule type" value="Genomic_DNA"/>
</dbReference>
<dbReference type="GO" id="GO:0009236">
    <property type="term" value="P:cobalamin biosynthetic process"/>
    <property type="evidence" value="ECO:0007669"/>
    <property type="project" value="UniProtKB-UniPathway"/>
</dbReference>
<dbReference type="GO" id="GO:0008483">
    <property type="term" value="F:transaminase activity"/>
    <property type="evidence" value="ECO:0007669"/>
    <property type="project" value="UniProtKB-KW"/>
</dbReference>
<dbReference type="RefSeq" id="WP_011390401.1">
    <property type="nucleotide sequence ID" value="NC_007643.1"/>
</dbReference>
<comment type="catalytic activity">
    <reaction evidence="9">
        <text>O-phospho-L-threonine + H(+) = (R)-1-aminopropan-2-yl phosphate + CO2</text>
        <dbReference type="Rhea" id="RHEA:11492"/>
        <dbReference type="ChEBI" id="CHEBI:15378"/>
        <dbReference type="ChEBI" id="CHEBI:16526"/>
        <dbReference type="ChEBI" id="CHEBI:58563"/>
        <dbReference type="ChEBI" id="CHEBI:58675"/>
        <dbReference type="EC" id="4.1.1.81"/>
    </reaction>
</comment>
<dbReference type="PROSITE" id="PS00105">
    <property type="entry name" value="AA_TRANSFER_CLASS_1"/>
    <property type="match status" value="1"/>
</dbReference>
<keyword evidence="7" id="KW-0456">Lyase</keyword>
<dbReference type="EC" id="4.1.1.81" evidence="4"/>
<dbReference type="UniPathway" id="UPA00148"/>
<organism evidence="11 12">
    <name type="scientific">Rhodospirillum rubrum (strain ATCC 11170 / ATH 1.1.1 / DSM 467 / LMG 4362 / NCIMB 8255 / S1)</name>
    <dbReference type="NCBI Taxonomy" id="269796"/>
    <lineage>
        <taxon>Bacteria</taxon>
        <taxon>Pseudomonadati</taxon>
        <taxon>Pseudomonadota</taxon>
        <taxon>Alphaproteobacteria</taxon>
        <taxon>Rhodospirillales</taxon>
        <taxon>Rhodospirillaceae</taxon>
        <taxon>Rhodospirillum</taxon>
    </lineage>
</organism>
<comment type="function">
    <text evidence="2">Decarboxylates L-threonine-O-3-phosphate to yield (R)-1-amino-2-propanol O-2-phosphate, the precursor for the linkage between the nucleotide loop and the corrin ring in cobalamin.</text>
</comment>
<keyword evidence="11" id="KW-0808">Transferase</keyword>
<dbReference type="PhylomeDB" id="Q2RQZ7"/>
<dbReference type="InterPro" id="IPR015422">
    <property type="entry name" value="PyrdxlP-dep_Trfase_small"/>
</dbReference>
<protein>
    <recommendedName>
        <fullName evidence="4">threonine-phosphate decarboxylase</fullName>
        <ecNumber evidence="4">4.1.1.81</ecNumber>
    </recommendedName>
    <alternativeName>
        <fullName evidence="8">L-threonine-O-3-phosphate decarboxylase</fullName>
    </alternativeName>
</protein>
<evidence type="ECO:0000256" key="9">
    <source>
        <dbReference type="ARBA" id="ARBA00048531"/>
    </source>
</evidence>
<dbReference type="PANTHER" id="PTHR42885">
    <property type="entry name" value="HISTIDINOL-PHOSPHATE AMINOTRANSFERASE-RELATED"/>
    <property type="match status" value="1"/>
</dbReference>
<evidence type="ECO:0000256" key="4">
    <source>
        <dbReference type="ARBA" id="ARBA00012285"/>
    </source>
</evidence>
<dbReference type="PANTHER" id="PTHR42885:SF1">
    <property type="entry name" value="THREONINE-PHOSPHATE DECARBOXYLASE"/>
    <property type="match status" value="1"/>
</dbReference>
<evidence type="ECO:0000256" key="7">
    <source>
        <dbReference type="ARBA" id="ARBA00023239"/>
    </source>
</evidence>
<dbReference type="Gene3D" id="3.40.640.10">
    <property type="entry name" value="Type I PLP-dependent aspartate aminotransferase-like (Major domain)"/>
    <property type="match status" value="1"/>
</dbReference>
<dbReference type="InterPro" id="IPR004839">
    <property type="entry name" value="Aminotransferase_I/II_large"/>
</dbReference>
<dbReference type="Proteomes" id="UP000001929">
    <property type="component" value="Chromosome"/>
</dbReference>
<dbReference type="NCBIfam" id="TIGR01140">
    <property type="entry name" value="L_thr_O3P_dcar"/>
    <property type="match status" value="1"/>
</dbReference>
<evidence type="ECO:0000256" key="8">
    <source>
        <dbReference type="ARBA" id="ARBA00029996"/>
    </source>
</evidence>
<dbReference type="Gene3D" id="3.90.1150.10">
    <property type="entry name" value="Aspartate Aminotransferase, domain 1"/>
    <property type="match status" value="1"/>
</dbReference>
<dbReference type="InterPro" id="IPR005860">
    <property type="entry name" value="CobD"/>
</dbReference>
<evidence type="ECO:0000256" key="1">
    <source>
        <dbReference type="ARBA" id="ARBA00001933"/>
    </source>
</evidence>
<sequence>MTLPFLWHGGAIAAARERFGDPGPQGWLDLSTGIAPVAYPYSRLPAQAWTRLPDSDLAEAFIGAVRAAHHLPTAAAVLPIAGEQAILGLLPLCDAPSGAVRVPKPGYRGHAEAWAAAGRCVHDCADPLETAGEGGVIVVINPNNPSGRRWSAESLLAAAAAQAAAGGWLIVDEAFGEVTPDLSVLADSGRPGLLVLRSFGKFFGLPGLRLGWLAGPPEVVEPLARRLGPWAVSGPALALGARAEADELWRAGQRRRLARLALKLDGVLSRAGLVGLGGTDLFRLVEVPAGTRALDWFEGLAAQGILVRPFAEAERALRFGLPGTQAARDRLSAALARMTLK</sequence>
<name>Q2RQZ7_RHORT</name>
<keyword evidence="11" id="KW-0032">Aminotransferase</keyword>
<gene>
    <name evidence="11" type="ordered locus">Rru_A2651</name>
</gene>
<dbReference type="STRING" id="269796.Rru_A2651"/>
<evidence type="ECO:0000313" key="11">
    <source>
        <dbReference type="EMBL" id="ABC23448.1"/>
    </source>
</evidence>
<dbReference type="AlphaFoldDB" id="Q2RQZ7"/>
<keyword evidence="12" id="KW-1185">Reference proteome</keyword>
<dbReference type="InterPro" id="IPR015424">
    <property type="entry name" value="PyrdxlP-dep_Trfase"/>
</dbReference>
<dbReference type="PATRIC" id="fig|269796.9.peg.2758"/>
<evidence type="ECO:0000256" key="5">
    <source>
        <dbReference type="ARBA" id="ARBA00022573"/>
    </source>
</evidence>
<proteinExistence type="predicted"/>
<dbReference type="InterPro" id="IPR004838">
    <property type="entry name" value="NHTrfase_class1_PyrdxlP-BS"/>
</dbReference>
<dbReference type="SUPFAM" id="SSF53383">
    <property type="entry name" value="PLP-dependent transferases"/>
    <property type="match status" value="1"/>
</dbReference>
<dbReference type="EnsemblBacteria" id="ABC23448">
    <property type="protein sequence ID" value="ABC23448"/>
    <property type="gene ID" value="Rru_A2651"/>
</dbReference>
<evidence type="ECO:0000313" key="12">
    <source>
        <dbReference type="Proteomes" id="UP000001929"/>
    </source>
</evidence>
<dbReference type="GO" id="GO:0048472">
    <property type="term" value="F:threonine-phosphate decarboxylase activity"/>
    <property type="evidence" value="ECO:0007669"/>
    <property type="project" value="UniProtKB-EC"/>
</dbReference>
<dbReference type="InterPro" id="IPR015421">
    <property type="entry name" value="PyrdxlP-dep_Trfase_major"/>
</dbReference>
<dbReference type="eggNOG" id="COG0079">
    <property type="taxonomic scope" value="Bacteria"/>
</dbReference>
<accession>Q2RQZ7</accession>
<evidence type="ECO:0000256" key="2">
    <source>
        <dbReference type="ARBA" id="ARBA00003444"/>
    </source>
</evidence>
<reference evidence="11 12" key="1">
    <citation type="journal article" date="2011" name="Stand. Genomic Sci.">
        <title>Complete genome sequence of Rhodospirillum rubrum type strain (S1).</title>
        <authorList>
            <person name="Munk A.C."/>
            <person name="Copeland A."/>
            <person name="Lucas S."/>
            <person name="Lapidus A."/>
            <person name="Del Rio T.G."/>
            <person name="Barry K."/>
            <person name="Detter J.C."/>
            <person name="Hammon N."/>
            <person name="Israni S."/>
            <person name="Pitluck S."/>
            <person name="Brettin T."/>
            <person name="Bruce D."/>
            <person name="Han C."/>
            <person name="Tapia R."/>
            <person name="Gilna P."/>
            <person name="Schmutz J."/>
            <person name="Larimer F."/>
            <person name="Land M."/>
            <person name="Kyrpides N.C."/>
            <person name="Mavromatis K."/>
            <person name="Richardson P."/>
            <person name="Rohde M."/>
            <person name="Goker M."/>
            <person name="Klenk H.P."/>
            <person name="Zhang Y."/>
            <person name="Roberts G.P."/>
            <person name="Reslewic S."/>
            <person name="Schwartz D.C."/>
        </authorList>
    </citation>
    <scope>NUCLEOTIDE SEQUENCE [LARGE SCALE GENOMIC DNA]</scope>
    <source>
        <strain evidence="12">ATCC 11170 / ATH 1.1.1 / DSM 467 / LMG 4362 / NCIMB 8255 / S1</strain>
    </source>
</reference>
<feature type="domain" description="Aminotransferase class I/classII large" evidence="10">
    <location>
        <begin position="47"/>
        <end position="331"/>
    </location>
</feature>
<dbReference type="CDD" id="cd00609">
    <property type="entry name" value="AAT_like"/>
    <property type="match status" value="1"/>
</dbReference>
<dbReference type="GO" id="GO:0030170">
    <property type="term" value="F:pyridoxal phosphate binding"/>
    <property type="evidence" value="ECO:0007669"/>
    <property type="project" value="InterPro"/>
</dbReference>
<evidence type="ECO:0000256" key="6">
    <source>
        <dbReference type="ARBA" id="ARBA00022898"/>
    </source>
</evidence>